<accession>A0ACB8C096</accession>
<sequence>MPISKTLILQEKDLTQLGGVYRHETAYIPIHQHGYGRMDANTPGKGFSVDKVSSSCVFVLHCPFTRRTVVAHSPVFSGIPAMFTPMIEWVTDAIESPSGLPRHVEAVVLRGWACGTSDDELYDHQEWMARFCDLFTSLQSIGMLSANVTDSPKLLTSGAVLVDKITGRITYVELASGIRSGIPENKDPVVLHNPAVSCNWSESQIIQTILGANLSRSGQLGQPPPILVEYDVDRYMQTMQLSDETRELIRSKRRGEPLSAQSAIVQHHGLSCGWIGSPSTPELQALKDMYTRSVGSRPCELCAEEAIQSCSACDGAWYCGHKHQKDDWKNHEAWCQAHALATSA</sequence>
<organism evidence="1 2">
    <name type="scientific">Leucogyrophana mollusca</name>
    <dbReference type="NCBI Taxonomy" id="85980"/>
    <lineage>
        <taxon>Eukaryota</taxon>
        <taxon>Fungi</taxon>
        <taxon>Dikarya</taxon>
        <taxon>Basidiomycota</taxon>
        <taxon>Agaricomycotina</taxon>
        <taxon>Agaricomycetes</taxon>
        <taxon>Agaricomycetidae</taxon>
        <taxon>Boletales</taxon>
        <taxon>Boletales incertae sedis</taxon>
        <taxon>Leucogyrophana</taxon>
    </lineage>
</organism>
<keyword evidence="2" id="KW-1185">Reference proteome</keyword>
<protein>
    <submittedName>
        <fullName evidence="1">Uncharacterized protein</fullName>
    </submittedName>
</protein>
<name>A0ACB8C096_9AGAM</name>
<gene>
    <name evidence="1" type="ORF">BV22DRAFT_5696</name>
</gene>
<reference evidence="1" key="1">
    <citation type="journal article" date="2021" name="New Phytol.">
        <title>Evolutionary innovations through gain and loss of genes in the ectomycorrhizal Boletales.</title>
        <authorList>
            <person name="Wu G."/>
            <person name="Miyauchi S."/>
            <person name="Morin E."/>
            <person name="Kuo A."/>
            <person name="Drula E."/>
            <person name="Varga T."/>
            <person name="Kohler A."/>
            <person name="Feng B."/>
            <person name="Cao Y."/>
            <person name="Lipzen A."/>
            <person name="Daum C."/>
            <person name="Hundley H."/>
            <person name="Pangilinan J."/>
            <person name="Johnson J."/>
            <person name="Barry K."/>
            <person name="LaButti K."/>
            <person name="Ng V."/>
            <person name="Ahrendt S."/>
            <person name="Min B."/>
            <person name="Choi I.G."/>
            <person name="Park H."/>
            <person name="Plett J.M."/>
            <person name="Magnuson J."/>
            <person name="Spatafora J.W."/>
            <person name="Nagy L.G."/>
            <person name="Henrissat B."/>
            <person name="Grigoriev I.V."/>
            <person name="Yang Z.L."/>
            <person name="Xu J."/>
            <person name="Martin F.M."/>
        </authorList>
    </citation>
    <scope>NUCLEOTIDE SEQUENCE</scope>
    <source>
        <strain evidence="1">KUC20120723A-06</strain>
    </source>
</reference>
<evidence type="ECO:0000313" key="1">
    <source>
        <dbReference type="EMBL" id="KAH7931209.1"/>
    </source>
</evidence>
<dbReference type="EMBL" id="MU266327">
    <property type="protein sequence ID" value="KAH7931209.1"/>
    <property type="molecule type" value="Genomic_DNA"/>
</dbReference>
<proteinExistence type="predicted"/>
<comment type="caution">
    <text evidence="1">The sequence shown here is derived from an EMBL/GenBank/DDBJ whole genome shotgun (WGS) entry which is preliminary data.</text>
</comment>
<evidence type="ECO:0000313" key="2">
    <source>
        <dbReference type="Proteomes" id="UP000790709"/>
    </source>
</evidence>
<dbReference type="Proteomes" id="UP000790709">
    <property type="component" value="Unassembled WGS sequence"/>
</dbReference>